<comment type="caution">
    <text evidence="2">The sequence shown here is derived from an EMBL/GenBank/DDBJ whole genome shotgun (WGS) entry which is preliminary data.</text>
</comment>
<evidence type="ECO:0000313" key="2">
    <source>
        <dbReference type="EMBL" id="MBU5437315.1"/>
    </source>
</evidence>
<keyword evidence="3" id="KW-1185">Reference proteome</keyword>
<sequence>MSVALSVDSLKKTYGSFTAVNNLSFEVRKGEVFGLLGPNGAGKTTTLECIEGIKKFDKSREYSSLGITFY</sequence>
<accession>A0ABS6E331</accession>
<feature type="domain" description="ABC transporter" evidence="1">
    <location>
        <begin position="20"/>
        <end position="55"/>
    </location>
</feature>
<protein>
    <submittedName>
        <fullName evidence="2">ATP-binding cassette domain-containing protein</fullName>
    </submittedName>
</protein>
<evidence type="ECO:0000259" key="1">
    <source>
        <dbReference type="Pfam" id="PF00005"/>
    </source>
</evidence>
<reference evidence="2 3" key="1">
    <citation type="submission" date="2021-06" db="EMBL/GenBank/DDBJ databases">
        <authorList>
            <person name="Sun Q."/>
            <person name="Li D."/>
        </authorList>
    </citation>
    <scope>NUCLEOTIDE SEQUENCE [LARGE SCALE GENOMIC DNA]</scope>
    <source>
        <strain evidence="2 3">MSJ-40</strain>
    </source>
</reference>
<dbReference type="Proteomes" id="UP000749471">
    <property type="component" value="Unassembled WGS sequence"/>
</dbReference>
<dbReference type="PANTHER" id="PTHR43038">
    <property type="entry name" value="ATP-BINDING CASSETTE, SUB-FAMILY H, MEMBER 1"/>
    <property type="match status" value="1"/>
</dbReference>
<dbReference type="PANTHER" id="PTHR43038:SF3">
    <property type="entry name" value="ABC TRANSPORTER G FAMILY MEMBER 20 ISOFORM X1"/>
    <property type="match status" value="1"/>
</dbReference>
<dbReference type="RefSeq" id="WP_216517308.1">
    <property type="nucleotide sequence ID" value="NZ_JAHLPM010000003.1"/>
</dbReference>
<gene>
    <name evidence="2" type="ORF">KQI42_04800</name>
</gene>
<name>A0ABS6E331_9FIRM</name>
<dbReference type="EMBL" id="JAHLPM010000003">
    <property type="protein sequence ID" value="MBU5437315.1"/>
    <property type="molecule type" value="Genomic_DNA"/>
</dbReference>
<proteinExistence type="predicted"/>
<keyword evidence="2" id="KW-0067">ATP-binding</keyword>
<evidence type="ECO:0000313" key="3">
    <source>
        <dbReference type="Proteomes" id="UP000749471"/>
    </source>
</evidence>
<dbReference type="GO" id="GO:0005524">
    <property type="term" value="F:ATP binding"/>
    <property type="evidence" value="ECO:0007669"/>
    <property type="project" value="UniProtKB-KW"/>
</dbReference>
<keyword evidence="2" id="KW-0547">Nucleotide-binding</keyword>
<dbReference type="InterPro" id="IPR003439">
    <property type="entry name" value="ABC_transporter-like_ATP-bd"/>
</dbReference>
<organism evidence="2 3">
    <name type="scientific">Tissierella simiarum</name>
    <dbReference type="NCBI Taxonomy" id="2841534"/>
    <lineage>
        <taxon>Bacteria</taxon>
        <taxon>Bacillati</taxon>
        <taxon>Bacillota</taxon>
        <taxon>Tissierellia</taxon>
        <taxon>Tissierellales</taxon>
        <taxon>Tissierellaceae</taxon>
        <taxon>Tissierella</taxon>
    </lineage>
</organism>
<dbReference type="Pfam" id="PF00005">
    <property type="entry name" value="ABC_tran"/>
    <property type="match status" value="1"/>
</dbReference>